<dbReference type="GO" id="GO:0003723">
    <property type="term" value="F:RNA binding"/>
    <property type="evidence" value="ECO:0007669"/>
    <property type="project" value="InterPro"/>
</dbReference>
<evidence type="ECO:0000313" key="3">
    <source>
        <dbReference type="Proteomes" id="UP000309848"/>
    </source>
</evidence>
<name>A0A4S1WT10_9SPHN</name>
<proteinExistence type="predicted"/>
<dbReference type="InterPro" id="IPR040596">
    <property type="entry name" value="RNase_II_C_S1"/>
</dbReference>
<dbReference type="GO" id="GO:0005829">
    <property type="term" value="C:cytosol"/>
    <property type="evidence" value="ECO:0007669"/>
    <property type="project" value="TreeGrafter"/>
</dbReference>
<evidence type="ECO:0000313" key="2">
    <source>
        <dbReference type="EMBL" id="TGX45825.1"/>
    </source>
</evidence>
<dbReference type="Pfam" id="PF18614">
    <property type="entry name" value="RNase_II_C_S1"/>
    <property type="match status" value="1"/>
</dbReference>
<organism evidence="2 3">
    <name type="scientific">Sphingomonas naasensis</name>
    <dbReference type="NCBI Taxonomy" id="1344951"/>
    <lineage>
        <taxon>Bacteria</taxon>
        <taxon>Pseudomonadati</taxon>
        <taxon>Pseudomonadota</taxon>
        <taxon>Alphaproteobacteria</taxon>
        <taxon>Sphingomonadales</taxon>
        <taxon>Sphingomonadaceae</taxon>
        <taxon>Sphingomonas</taxon>
    </lineage>
</organism>
<feature type="domain" description="RNB" evidence="1">
    <location>
        <begin position="47"/>
        <end position="356"/>
    </location>
</feature>
<dbReference type="Pfam" id="PF00773">
    <property type="entry name" value="RNB"/>
    <property type="match status" value="1"/>
</dbReference>
<dbReference type="SUPFAM" id="SSF50249">
    <property type="entry name" value="Nucleic acid-binding proteins"/>
    <property type="match status" value="1"/>
</dbReference>
<protein>
    <submittedName>
        <fullName evidence="2">RNB domain-containing ribonuclease</fullName>
    </submittedName>
</protein>
<dbReference type="Proteomes" id="UP000309848">
    <property type="component" value="Unassembled WGS sequence"/>
</dbReference>
<dbReference type="OrthoDB" id="5800376at2"/>
<dbReference type="EMBL" id="SRXU01000001">
    <property type="protein sequence ID" value="TGX45825.1"/>
    <property type="molecule type" value="Genomic_DNA"/>
</dbReference>
<reference evidence="2 3" key="1">
    <citation type="submission" date="2019-04" db="EMBL/GenBank/DDBJ databases">
        <title>Sphingomonas psychrotolerans sp. nov., isolated from soil in the Tianshan Mountains, Xinjiang, China.</title>
        <authorList>
            <person name="Luo Y."/>
            <person name="Sheng H."/>
        </authorList>
    </citation>
    <scope>NUCLEOTIDE SEQUENCE [LARGE SCALE GENOMIC DNA]</scope>
    <source>
        <strain evidence="2 3">KIS18-15</strain>
    </source>
</reference>
<dbReference type="InterPro" id="IPR012340">
    <property type="entry name" value="NA-bd_OB-fold"/>
</dbReference>
<dbReference type="InterPro" id="IPR001900">
    <property type="entry name" value="RNase_II/R"/>
</dbReference>
<keyword evidence="3" id="KW-1185">Reference proteome</keyword>
<dbReference type="RefSeq" id="WP_135982031.1">
    <property type="nucleotide sequence ID" value="NZ_JAASQM010000001.1"/>
</dbReference>
<gene>
    <name evidence="2" type="ORF">E5A74_01185</name>
</gene>
<sequence length="461" mass="48843">MKAIVDPGNVLAEGLSAIRSQYQVPAGFPPAVLAAAETAATRAPTAHVDRTDRPFVTLDPIRSTDLDQAFAIEASGSDLLLHYAIADVAWFVDDGDALDVEAWKRGTTLYLPDGKAGLYPPSLSEGAASLLPAGPRPAVVFTVRVAGDGAVRLDGVERAIVRSRAKLGYETVTDADLPPGFAELARRIAAAEAARGAARVDPPEQEVAERGDGRLALEFRTRHLSEDQNAALSLATNLAVADALLAHHTGLFRVMAEPDPAAIERLRNTARAFAIDWPEDQPLAAFEPRLDPTDHREAALMLAIRRAGQGASYAPWQEGVVPWHAAVAASYAHATAPLRRLADRYVVRAALAVANGQPVPAAVTEAFARLPKVMARADALAGQIDRAVIDLAEAAMLQGREGEIFAAGVTDVDARGARMQLGALPVVTRIDANGAAPGDAIRVRLIDADPGKRSVRFERVD</sequence>
<accession>A0A4S1WT10</accession>
<comment type="caution">
    <text evidence="2">The sequence shown here is derived from an EMBL/GenBank/DDBJ whole genome shotgun (WGS) entry which is preliminary data.</text>
</comment>
<dbReference type="AlphaFoldDB" id="A0A4S1WT10"/>
<dbReference type="InterPro" id="IPR050180">
    <property type="entry name" value="RNR_Ribonuclease"/>
</dbReference>
<dbReference type="SMART" id="SM00955">
    <property type="entry name" value="RNB"/>
    <property type="match status" value="1"/>
</dbReference>
<evidence type="ECO:0000259" key="1">
    <source>
        <dbReference type="SMART" id="SM00955"/>
    </source>
</evidence>
<dbReference type="PANTHER" id="PTHR23355:SF9">
    <property type="entry name" value="DIS3-LIKE EXONUCLEASE 2"/>
    <property type="match status" value="1"/>
</dbReference>
<dbReference type="GO" id="GO:0006402">
    <property type="term" value="P:mRNA catabolic process"/>
    <property type="evidence" value="ECO:0007669"/>
    <property type="project" value="TreeGrafter"/>
</dbReference>
<dbReference type="PANTHER" id="PTHR23355">
    <property type="entry name" value="RIBONUCLEASE"/>
    <property type="match status" value="1"/>
</dbReference>
<dbReference type="GO" id="GO:0004540">
    <property type="term" value="F:RNA nuclease activity"/>
    <property type="evidence" value="ECO:0007669"/>
    <property type="project" value="InterPro"/>
</dbReference>